<sequence>MQVLRDQSELQSSLVVAANENRHLREREECALLLLPLRLSVISPASKPRVFVVDAVSVAGAMIQTEKDDMWTAGTASTFVKEIAVDGSYGNLDVLRRRTLSSLGLSECFTATPVIGGAQILETLVSYSVDINHIVKQSTWRAATAKQLANEEYNHLQRRLLAKVFVSLTMSNAVASCKNRNAASRHTPRGSGCHQANINTLDPSCSSQGVRVALHSMTLPKMPTLPGLQDETNLELSLQDFIIPLTCATKATSRVEIWAAPPERDQYVVDMKNLFCTATAALEETNNVILPELRRISTDYRRVCSRHMRTGEDGVGGTTLPSSLGFTFADSERATAQISDALELLKLEEEYGKLLTTLLRNECTIIYYNLHHLPHDRFMQQRKQLWGFIHLRTLRLAYAFCIVVEELGLSPIPKKYRPFLRPVLQVLSYHGGQEELRSRMKETILELEMRASELGAMLTRKEAASNYLAELDAAAAVVAEGEYTASRFISSLASPNDVLYPLLLPVELPKVLFADVPSVAG</sequence>
<evidence type="ECO:0000313" key="1">
    <source>
        <dbReference type="EMBL" id="CCC91247.1"/>
    </source>
</evidence>
<proteinExistence type="predicted"/>
<accession>G0UPD6</accession>
<dbReference type="EMBL" id="HE575320">
    <property type="protein sequence ID" value="CCC91247.1"/>
    <property type="molecule type" value="Genomic_DNA"/>
</dbReference>
<gene>
    <name evidence="1" type="ORF">TCIL3000_7_460</name>
</gene>
<dbReference type="VEuPathDB" id="TriTrypDB:TcIL3000_7_460"/>
<protein>
    <submittedName>
        <fullName evidence="1">Uncharacterized protein TCIL3000_7_460</fullName>
    </submittedName>
</protein>
<organism evidence="1">
    <name type="scientific">Trypanosoma congolense (strain IL3000)</name>
    <dbReference type="NCBI Taxonomy" id="1068625"/>
    <lineage>
        <taxon>Eukaryota</taxon>
        <taxon>Discoba</taxon>
        <taxon>Euglenozoa</taxon>
        <taxon>Kinetoplastea</taxon>
        <taxon>Metakinetoplastina</taxon>
        <taxon>Trypanosomatida</taxon>
        <taxon>Trypanosomatidae</taxon>
        <taxon>Trypanosoma</taxon>
        <taxon>Nannomonas</taxon>
    </lineage>
</organism>
<name>G0UPD6_TRYCI</name>
<reference evidence="1" key="1">
    <citation type="journal article" date="2012" name="Proc. Natl. Acad. Sci. U.S.A.">
        <title>Antigenic diversity is generated by distinct evolutionary mechanisms in African trypanosome species.</title>
        <authorList>
            <person name="Jackson A.P."/>
            <person name="Berry A."/>
            <person name="Aslett M."/>
            <person name="Allison H.C."/>
            <person name="Burton P."/>
            <person name="Vavrova-Anderson J."/>
            <person name="Brown R."/>
            <person name="Browne H."/>
            <person name="Corton N."/>
            <person name="Hauser H."/>
            <person name="Gamble J."/>
            <person name="Gilderthorp R."/>
            <person name="Marcello L."/>
            <person name="McQuillan J."/>
            <person name="Otto T.D."/>
            <person name="Quail M.A."/>
            <person name="Sanders M.J."/>
            <person name="van Tonder A."/>
            <person name="Ginger M.L."/>
            <person name="Field M.C."/>
            <person name="Barry J.D."/>
            <person name="Hertz-Fowler C."/>
            <person name="Berriman M."/>
        </authorList>
    </citation>
    <scope>NUCLEOTIDE SEQUENCE</scope>
    <source>
        <strain evidence="1">IL3000</strain>
    </source>
</reference>
<dbReference type="AlphaFoldDB" id="G0UPD6"/>